<dbReference type="AlphaFoldDB" id="A0A9P8RPP4"/>
<dbReference type="Proteomes" id="UP000758603">
    <property type="component" value="Unassembled WGS sequence"/>
</dbReference>
<dbReference type="RefSeq" id="XP_045953564.1">
    <property type="nucleotide sequence ID" value="XM_046100785.1"/>
</dbReference>
<feature type="compositionally biased region" description="Low complexity" evidence="1">
    <location>
        <begin position="53"/>
        <end position="70"/>
    </location>
</feature>
<evidence type="ECO:0000256" key="1">
    <source>
        <dbReference type="SAM" id="MobiDB-lite"/>
    </source>
</evidence>
<feature type="region of interest" description="Disordered" evidence="1">
    <location>
        <begin position="1"/>
        <end position="80"/>
    </location>
</feature>
<name>A0A9P8RPP4_9PEZI</name>
<keyword evidence="3" id="KW-1185">Reference proteome</keyword>
<dbReference type="OrthoDB" id="2279190at2759"/>
<evidence type="ECO:0000313" key="3">
    <source>
        <dbReference type="Proteomes" id="UP000758603"/>
    </source>
</evidence>
<accession>A0A9P8RPP4</accession>
<proteinExistence type="predicted"/>
<comment type="caution">
    <text evidence="2">The sequence shown here is derived from an EMBL/GenBank/DDBJ whole genome shotgun (WGS) entry which is preliminary data.</text>
</comment>
<dbReference type="GeneID" id="70129677"/>
<feature type="compositionally biased region" description="Polar residues" evidence="1">
    <location>
        <begin position="1"/>
        <end position="11"/>
    </location>
</feature>
<organism evidence="2 3">
    <name type="scientific">Truncatella angustata</name>
    <dbReference type="NCBI Taxonomy" id="152316"/>
    <lineage>
        <taxon>Eukaryota</taxon>
        <taxon>Fungi</taxon>
        <taxon>Dikarya</taxon>
        <taxon>Ascomycota</taxon>
        <taxon>Pezizomycotina</taxon>
        <taxon>Sordariomycetes</taxon>
        <taxon>Xylariomycetidae</taxon>
        <taxon>Amphisphaeriales</taxon>
        <taxon>Sporocadaceae</taxon>
        <taxon>Truncatella</taxon>
    </lineage>
</organism>
<dbReference type="EMBL" id="JAGPXC010000009">
    <property type="protein sequence ID" value="KAH6647050.1"/>
    <property type="molecule type" value="Genomic_DNA"/>
</dbReference>
<sequence length="112" mass="11543">MGLTAAWNSNGRPVFTKTEPDGNNANSSDDERSGTVPQSLKPLGTLPGPTNTLPKPSLSGPASAPAGSLLKGPVKADGTSKDPLLMIGIKLDLEADIHINARVRGDILVGLY</sequence>
<evidence type="ECO:0000313" key="2">
    <source>
        <dbReference type="EMBL" id="KAH6647050.1"/>
    </source>
</evidence>
<reference evidence="2" key="1">
    <citation type="journal article" date="2021" name="Nat. Commun.">
        <title>Genetic determinants of endophytism in the Arabidopsis root mycobiome.</title>
        <authorList>
            <person name="Mesny F."/>
            <person name="Miyauchi S."/>
            <person name="Thiergart T."/>
            <person name="Pickel B."/>
            <person name="Atanasova L."/>
            <person name="Karlsson M."/>
            <person name="Huettel B."/>
            <person name="Barry K.W."/>
            <person name="Haridas S."/>
            <person name="Chen C."/>
            <person name="Bauer D."/>
            <person name="Andreopoulos W."/>
            <person name="Pangilinan J."/>
            <person name="LaButti K."/>
            <person name="Riley R."/>
            <person name="Lipzen A."/>
            <person name="Clum A."/>
            <person name="Drula E."/>
            <person name="Henrissat B."/>
            <person name="Kohler A."/>
            <person name="Grigoriev I.V."/>
            <person name="Martin F.M."/>
            <person name="Hacquard S."/>
        </authorList>
    </citation>
    <scope>NUCLEOTIDE SEQUENCE</scope>
    <source>
        <strain evidence="2">MPI-SDFR-AT-0073</strain>
    </source>
</reference>
<gene>
    <name evidence="2" type="ORF">BKA67DRAFT_540512</name>
</gene>
<protein>
    <submittedName>
        <fullName evidence="2">Uncharacterized protein</fullName>
    </submittedName>
</protein>